<dbReference type="Gene3D" id="3.30.40.10">
    <property type="entry name" value="Zinc/RING finger domain, C3HC4 (zinc finger)"/>
    <property type="match status" value="1"/>
</dbReference>
<evidence type="ECO:0000259" key="8">
    <source>
        <dbReference type="PROSITE" id="PS50016"/>
    </source>
</evidence>
<dbReference type="PANTHER" id="PTHR33304">
    <property type="match status" value="1"/>
</dbReference>
<feature type="compositionally biased region" description="Low complexity" evidence="7">
    <location>
        <begin position="100"/>
        <end position="113"/>
    </location>
</feature>
<keyword evidence="5" id="KW-0804">Transcription</keyword>
<keyword evidence="1" id="KW-0479">Metal-binding</keyword>
<keyword evidence="2 6" id="KW-0863">Zinc-finger</keyword>
<feature type="region of interest" description="Disordered" evidence="7">
    <location>
        <begin position="32"/>
        <end position="158"/>
    </location>
</feature>
<dbReference type="InterPro" id="IPR049914">
    <property type="entry name" value="PHD1-3/5-6"/>
</dbReference>
<dbReference type="EMBL" id="CM027689">
    <property type="protein sequence ID" value="KAG0512432.1"/>
    <property type="molecule type" value="Genomic_DNA"/>
</dbReference>
<gene>
    <name evidence="9" type="ORF">BDA96_10G012700</name>
</gene>
<evidence type="ECO:0000256" key="1">
    <source>
        <dbReference type="ARBA" id="ARBA00022723"/>
    </source>
</evidence>
<evidence type="ECO:0000256" key="3">
    <source>
        <dbReference type="ARBA" id="ARBA00022833"/>
    </source>
</evidence>
<keyword evidence="4" id="KW-0805">Transcription regulation</keyword>
<dbReference type="GO" id="GO:0140566">
    <property type="term" value="F:histone reader activity"/>
    <property type="evidence" value="ECO:0007669"/>
    <property type="project" value="InterPro"/>
</dbReference>
<dbReference type="PROSITE" id="PS50016">
    <property type="entry name" value="ZF_PHD_2"/>
    <property type="match status" value="1"/>
</dbReference>
<comment type="caution">
    <text evidence="9">The sequence shown here is derived from an EMBL/GenBank/DDBJ whole genome shotgun (WGS) entry which is preliminary data.</text>
</comment>
<reference evidence="9" key="2">
    <citation type="submission" date="2020-10" db="EMBL/GenBank/DDBJ databases">
        <authorList>
            <person name="Cooper E.A."/>
            <person name="Brenton Z.W."/>
            <person name="Flinn B.S."/>
            <person name="Jenkins J."/>
            <person name="Shu S."/>
            <person name="Flowers D."/>
            <person name="Luo F."/>
            <person name="Wang Y."/>
            <person name="Xia P."/>
            <person name="Barry K."/>
            <person name="Daum C."/>
            <person name="Lipzen A."/>
            <person name="Yoshinaga Y."/>
            <person name="Schmutz J."/>
            <person name="Saski C."/>
            <person name="Vermerris W."/>
            <person name="Kresovich S."/>
        </authorList>
    </citation>
    <scope>NUCLEOTIDE SEQUENCE</scope>
</reference>
<proteinExistence type="predicted"/>
<dbReference type="GO" id="GO:0034244">
    <property type="term" value="P:negative regulation of transcription elongation by RNA polymerase II"/>
    <property type="evidence" value="ECO:0007669"/>
    <property type="project" value="InterPro"/>
</dbReference>
<dbReference type="InterPro" id="IPR056280">
    <property type="entry name" value="AIPP2-like_SPOC"/>
</dbReference>
<evidence type="ECO:0000256" key="7">
    <source>
        <dbReference type="SAM" id="MobiDB-lite"/>
    </source>
</evidence>
<evidence type="ECO:0000256" key="6">
    <source>
        <dbReference type="PROSITE-ProRule" id="PRU00146"/>
    </source>
</evidence>
<accession>A0A921PY41</accession>
<feature type="compositionally biased region" description="Basic and acidic residues" evidence="7">
    <location>
        <begin position="286"/>
        <end position="295"/>
    </location>
</feature>
<dbReference type="Pfam" id="PF23121">
    <property type="entry name" value="SPOC_AIPP2"/>
    <property type="match status" value="1"/>
</dbReference>
<evidence type="ECO:0000256" key="4">
    <source>
        <dbReference type="ARBA" id="ARBA00023015"/>
    </source>
</evidence>
<evidence type="ECO:0000313" key="9">
    <source>
        <dbReference type="EMBL" id="KAG0512432.1"/>
    </source>
</evidence>
<sequence>MRLRNTDRAPRSSSRRNNVVSWISEVKDTSNVTVRKKRGRRAPPSATRLRGKRVDKAIESDGAVDSGSDDTDGQVGKGQPSAHIEKHVDGRTGDDLAKAGHSGNSSDGPSSASEEQDHSTNSKDKLQKSSSQNTKKVFGNSTNSKQGASHLEQEGANEDGSHVQVIAASDAKVDTTSDDKSSEEVEDVKVCDICGDIGEEEKLAVCSRCNDGAEHTYCMRVMMEEVPDGDWLCEDCQTAVESEKENRLKKSQVKVDTSKELSFEGEINKPAIAAKSRSSSDCELKAENIENKESDTTNEGNDMVKTRTEEDAATTSSIRDTTPETGGLYMGADSRKRMQPSREIFVSDADKGKQPSHQVATSLAVNALKNQAPQSRGQLSKSTSFNNSKVPKVKQLLNEVPQKPKILKDSWSSVINKKEGPISMTTKSATFKKPKPCEPANRAKSSILSPAEEPRAMNQLVSQNVTNGQCSSILGPPSATASMVAPVLKTDTRAQLFSTKNNTADSNNIGAVHVQGAKNSLGNSELKKPPLAKVPGNMMLSNAERSSGGILGSGAHRKVIQNSDPSQRDTKIKDQTGFRQGAASSNRTIRCQRCNEVGHSAQFCGVEKLRLSSVKPLSEQNLKDASAKRNKTSETSTLASSEKAPSREENQLEHIIKCGTYQNPINGPKDVLPAPFSHVKKPSLSPRANVQDMGCILSIPGSVDYSNLKFKDNHPSLSATAGISANNGCIMPNDHRDEPAQGFSAGDESMASTVPELDWIWQGGFELQRTGRSPELCDGFQAHLSCSASQLVLDVVKKFPSKVQLEEVPRQNSWPTQFQENGPTYDNIGLFFFARDVQSYENHYSKLVENMLKNDLVLRGSVGTVELLIFPSNILSKNFQRWNMFYFLWGLFRVSKKDSSNLGPNLVKSTNFAPSLEASHEVCLDGEISLNQPLCRRALDDHLDSDTKASSTISNGAMGPSAMSMQRKHQKPDYPEHQDKMRDTFGGNVSERDFDVNMVPVTCSVSLTHLEEESGKVSTTINLNDADNLMDIDHVNTCEVSTGALDRSHASVGANKRSFEMAKVADEVDEEPEHKKIKLENVVPMNSGSCENAYNGRLSSKVHPLSASSVNDGTSNKLMAGSSNSDGKCVFPLDLNAVDDENIVNIPSSDDEELPEPVSLQVGKQTKGDLSLSLAFPSGKELGSKPQFEPQSHLPERSNKNNTSSIWGQQ</sequence>
<protein>
    <recommendedName>
        <fullName evidence="8">PHD-type domain-containing protein</fullName>
    </recommendedName>
</protein>
<feature type="compositionally biased region" description="Basic and acidic residues" evidence="7">
    <location>
        <begin position="566"/>
        <end position="576"/>
    </location>
</feature>
<feature type="domain" description="PHD-type" evidence="8">
    <location>
        <begin position="188"/>
        <end position="239"/>
    </location>
</feature>
<dbReference type="SMART" id="SM00249">
    <property type="entry name" value="PHD"/>
    <property type="match status" value="1"/>
</dbReference>
<dbReference type="Proteomes" id="UP000807115">
    <property type="component" value="Chromosome 10"/>
</dbReference>
<dbReference type="InterPro" id="IPR001965">
    <property type="entry name" value="Znf_PHD"/>
</dbReference>
<feature type="compositionally biased region" description="Basic and acidic residues" evidence="7">
    <location>
        <begin position="83"/>
        <end position="98"/>
    </location>
</feature>
<dbReference type="GO" id="GO:0008270">
    <property type="term" value="F:zinc ion binding"/>
    <property type="evidence" value="ECO:0007669"/>
    <property type="project" value="UniProtKB-KW"/>
</dbReference>
<feature type="compositionally biased region" description="Basic and acidic residues" evidence="7">
    <location>
        <begin position="971"/>
        <end position="980"/>
    </location>
</feature>
<organism evidence="9 10">
    <name type="scientific">Sorghum bicolor</name>
    <name type="common">Sorghum</name>
    <name type="synonym">Sorghum vulgare</name>
    <dbReference type="NCBI Taxonomy" id="4558"/>
    <lineage>
        <taxon>Eukaryota</taxon>
        <taxon>Viridiplantae</taxon>
        <taxon>Streptophyta</taxon>
        <taxon>Embryophyta</taxon>
        <taxon>Tracheophyta</taxon>
        <taxon>Spermatophyta</taxon>
        <taxon>Magnoliopsida</taxon>
        <taxon>Liliopsida</taxon>
        <taxon>Poales</taxon>
        <taxon>Poaceae</taxon>
        <taxon>PACMAD clade</taxon>
        <taxon>Panicoideae</taxon>
        <taxon>Andropogonodae</taxon>
        <taxon>Andropogoneae</taxon>
        <taxon>Sorghinae</taxon>
        <taxon>Sorghum</taxon>
    </lineage>
</organism>
<evidence type="ECO:0000256" key="5">
    <source>
        <dbReference type="ARBA" id="ARBA00023163"/>
    </source>
</evidence>
<feature type="compositionally biased region" description="Polar residues" evidence="7">
    <location>
        <begin position="1200"/>
        <end position="1210"/>
    </location>
</feature>
<keyword evidence="3" id="KW-0862">Zinc</keyword>
<feature type="region of interest" description="Disordered" evidence="7">
    <location>
        <begin position="946"/>
        <end position="980"/>
    </location>
</feature>
<feature type="compositionally biased region" description="Polar residues" evidence="7">
    <location>
        <begin position="128"/>
        <end position="147"/>
    </location>
</feature>
<feature type="region of interest" description="Disordered" evidence="7">
    <location>
        <begin position="558"/>
        <end position="585"/>
    </location>
</feature>
<dbReference type="InterPro" id="IPR013083">
    <property type="entry name" value="Znf_RING/FYVE/PHD"/>
</dbReference>
<feature type="compositionally biased region" description="Polar residues" evidence="7">
    <location>
        <begin position="313"/>
        <end position="324"/>
    </location>
</feature>
<dbReference type="InterPro" id="IPR019787">
    <property type="entry name" value="Znf_PHD-finger"/>
</dbReference>
<reference evidence="9" key="1">
    <citation type="journal article" date="2019" name="BMC Genomics">
        <title>A new reference genome for Sorghum bicolor reveals high levels of sequence similarity between sweet and grain genotypes: implications for the genetics of sugar metabolism.</title>
        <authorList>
            <person name="Cooper E.A."/>
            <person name="Brenton Z.W."/>
            <person name="Flinn B.S."/>
            <person name="Jenkins J."/>
            <person name="Shu S."/>
            <person name="Flowers D."/>
            <person name="Luo F."/>
            <person name="Wang Y."/>
            <person name="Xia P."/>
            <person name="Barry K."/>
            <person name="Daum C."/>
            <person name="Lipzen A."/>
            <person name="Yoshinaga Y."/>
            <person name="Schmutz J."/>
            <person name="Saski C."/>
            <person name="Vermerris W."/>
            <person name="Kresovich S."/>
        </authorList>
    </citation>
    <scope>NUCLEOTIDE SEQUENCE</scope>
</reference>
<feature type="region of interest" description="Disordered" evidence="7">
    <location>
        <begin position="1174"/>
        <end position="1210"/>
    </location>
</feature>
<evidence type="ECO:0000256" key="2">
    <source>
        <dbReference type="ARBA" id="ARBA00022771"/>
    </source>
</evidence>
<evidence type="ECO:0000313" key="10">
    <source>
        <dbReference type="Proteomes" id="UP000807115"/>
    </source>
</evidence>
<dbReference type="InterPro" id="IPR011011">
    <property type="entry name" value="Znf_FYVE_PHD"/>
</dbReference>
<name>A0A921PY41_SORBI</name>
<dbReference type="PANTHER" id="PTHR33304:SF61">
    <property type="entry name" value="RING_FYVE_PHD ZINC FINGER SUPERFAMILY PROTEIN"/>
    <property type="match status" value="1"/>
</dbReference>
<feature type="region of interest" description="Disordered" evidence="7">
    <location>
        <begin position="619"/>
        <end position="649"/>
    </location>
</feature>
<dbReference type="AlphaFoldDB" id="A0A921PY41"/>
<feature type="compositionally biased region" description="Basic and acidic residues" evidence="7">
    <location>
        <begin position="115"/>
        <end position="127"/>
    </location>
</feature>
<dbReference type="SUPFAM" id="SSF57903">
    <property type="entry name" value="FYVE/PHD zinc finger"/>
    <property type="match status" value="1"/>
</dbReference>
<feature type="region of interest" description="Disordered" evidence="7">
    <location>
        <begin position="286"/>
        <end position="332"/>
    </location>
</feature>